<dbReference type="Proteomes" id="UP000596742">
    <property type="component" value="Unassembled WGS sequence"/>
</dbReference>
<evidence type="ECO:0000256" key="1">
    <source>
        <dbReference type="ARBA" id="ARBA00004479"/>
    </source>
</evidence>
<feature type="signal peptide" evidence="7">
    <location>
        <begin position="1"/>
        <end position="22"/>
    </location>
</feature>
<keyword evidence="6" id="KW-0812">Transmembrane</keyword>
<dbReference type="SMART" id="SM00409">
    <property type="entry name" value="IG"/>
    <property type="match status" value="5"/>
</dbReference>
<dbReference type="SUPFAM" id="SSF48726">
    <property type="entry name" value="Immunoglobulin"/>
    <property type="match status" value="3"/>
</dbReference>
<dbReference type="EMBL" id="UYJE01000087">
    <property type="protein sequence ID" value="VDH89955.1"/>
    <property type="molecule type" value="Genomic_DNA"/>
</dbReference>
<evidence type="ECO:0000256" key="3">
    <source>
        <dbReference type="ARBA" id="ARBA00023157"/>
    </source>
</evidence>
<dbReference type="Gene3D" id="2.60.40.10">
    <property type="entry name" value="Immunoglobulins"/>
    <property type="match status" value="4"/>
</dbReference>
<dbReference type="InterPro" id="IPR013783">
    <property type="entry name" value="Ig-like_fold"/>
</dbReference>
<keyword evidence="2 6" id="KW-0472">Membrane</keyword>
<dbReference type="InterPro" id="IPR007110">
    <property type="entry name" value="Ig-like_dom"/>
</dbReference>
<keyword evidence="10" id="KW-1185">Reference proteome</keyword>
<evidence type="ECO:0000256" key="7">
    <source>
        <dbReference type="SAM" id="SignalP"/>
    </source>
</evidence>
<protein>
    <recommendedName>
        <fullName evidence="8">Ig-like domain-containing protein</fullName>
    </recommendedName>
</protein>
<dbReference type="GO" id="GO:0098609">
    <property type="term" value="P:cell-cell adhesion"/>
    <property type="evidence" value="ECO:0007669"/>
    <property type="project" value="TreeGrafter"/>
</dbReference>
<keyword evidence="6" id="KW-1133">Transmembrane helix</keyword>
<dbReference type="GO" id="GO:0050839">
    <property type="term" value="F:cell adhesion molecule binding"/>
    <property type="evidence" value="ECO:0007669"/>
    <property type="project" value="TreeGrafter"/>
</dbReference>
<feature type="domain" description="Ig-like" evidence="8">
    <location>
        <begin position="138"/>
        <end position="233"/>
    </location>
</feature>
<dbReference type="Pfam" id="PF13927">
    <property type="entry name" value="Ig_3"/>
    <property type="match status" value="1"/>
</dbReference>
<evidence type="ECO:0000313" key="9">
    <source>
        <dbReference type="EMBL" id="VDH89955.1"/>
    </source>
</evidence>
<dbReference type="InterPro" id="IPR013098">
    <property type="entry name" value="Ig_I-set"/>
</dbReference>
<dbReference type="GO" id="GO:0005911">
    <property type="term" value="C:cell-cell junction"/>
    <property type="evidence" value="ECO:0007669"/>
    <property type="project" value="TreeGrafter"/>
</dbReference>
<feature type="transmembrane region" description="Helical" evidence="6">
    <location>
        <begin position="530"/>
        <end position="552"/>
    </location>
</feature>
<dbReference type="OrthoDB" id="6100119at2759"/>
<evidence type="ECO:0000256" key="4">
    <source>
        <dbReference type="ARBA" id="ARBA00023180"/>
    </source>
</evidence>
<dbReference type="Pfam" id="PF07679">
    <property type="entry name" value="I-set"/>
    <property type="match status" value="2"/>
</dbReference>
<dbReference type="PROSITE" id="PS50835">
    <property type="entry name" value="IG_LIKE"/>
    <property type="match status" value="4"/>
</dbReference>
<comment type="caution">
    <text evidence="9">The sequence shown here is derived from an EMBL/GenBank/DDBJ whole genome shotgun (WGS) entry which is preliminary data.</text>
</comment>
<accession>A0A8B6BGI2</accession>
<name>A0A8B6BGI2_MYTGA</name>
<dbReference type="PANTHER" id="PTHR11640:SF31">
    <property type="entry name" value="IRREGULAR CHIASM C-ROUGHEST PROTEIN-RELATED"/>
    <property type="match status" value="1"/>
</dbReference>
<keyword evidence="7" id="KW-0732">Signal</keyword>
<evidence type="ECO:0000256" key="6">
    <source>
        <dbReference type="SAM" id="Phobius"/>
    </source>
</evidence>
<reference evidence="9" key="1">
    <citation type="submission" date="2018-11" db="EMBL/GenBank/DDBJ databases">
        <authorList>
            <person name="Alioto T."/>
            <person name="Alioto T."/>
        </authorList>
    </citation>
    <scope>NUCLEOTIDE SEQUENCE</scope>
</reference>
<dbReference type="PANTHER" id="PTHR11640">
    <property type="entry name" value="NEPHRIN"/>
    <property type="match status" value="1"/>
</dbReference>
<proteinExistence type="predicted"/>
<feature type="chain" id="PRO_5032805884" description="Ig-like domain-containing protein" evidence="7">
    <location>
        <begin position="23"/>
        <end position="643"/>
    </location>
</feature>
<evidence type="ECO:0000259" key="8">
    <source>
        <dbReference type="PROSITE" id="PS50835"/>
    </source>
</evidence>
<organism evidence="9 10">
    <name type="scientific">Mytilus galloprovincialis</name>
    <name type="common">Mediterranean mussel</name>
    <dbReference type="NCBI Taxonomy" id="29158"/>
    <lineage>
        <taxon>Eukaryota</taxon>
        <taxon>Metazoa</taxon>
        <taxon>Spiralia</taxon>
        <taxon>Lophotrochozoa</taxon>
        <taxon>Mollusca</taxon>
        <taxon>Bivalvia</taxon>
        <taxon>Autobranchia</taxon>
        <taxon>Pteriomorphia</taxon>
        <taxon>Mytilida</taxon>
        <taxon>Mytiloidea</taxon>
        <taxon>Mytilidae</taxon>
        <taxon>Mytilinae</taxon>
        <taxon>Mytilus</taxon>
    </lineage>
</organism>
<evidence type="ECO:0000256" key="5">
    <source>
        <dbReference type="ARBA" id="ARBA00023319"/>
    </source>
</evidence>
<keyword evidence="5" id="KW-0393">Immunoglobulin domain</keyword>
<dbReference type="CDD" id="cd00096">
    <property type="entry name" value="Ig"/>
    <property type="match status" value="1"/>
</dbReference>
<dbReference type="GO" id="GO:0005886">
    <property type="term" value="C:plasma membrane"/>
    <property type="evidence" value="ECO:0007669"/>
    <property type="project" value="TreeGrafter"/>
</dbReference>
<feature type="domain" description="Ig-like" evidence="8">
    <location>
        <begin position="415"/>
        <end position="516"/>
    </location>
</feature>
<keyword evidence="4" id="KW-0325">Glycoprotein</keyword>
<dbReference type="InterPro" id="IPR013162">
    <property type="entry name" value="CD80_C2-set"/>
</dbReference>
<dbReference type="InterPro" id="IPR003599">
    <property type="entry name" value="Ig_sub"/>
</dbReference>
<keyword evidence="3" id="KW-1015">Disulfide bond</keyword>
<dbReference type="InterPro" id="IPR051275">
    <property type="entry name" value="Cell_adhesion_signaling"/>
</dbReference>
<comment type="subcellular location">
    <subcellularLocation>
        <location evidence="1">Membrane</location>
        <topology evidence="1">Single-pass type I membrane protein</topology>
    </subcellularLocation>
</comment>
<dbReference type="InterPro" id="IPR036179">
    <property type="entry name" value="Ig-like_dom_sf"/>
</dbReference>
<dbReference type="AlphaFoldDB" id="A0A8B6BGI2"/>
<sequence>MAWRNIFWILVYCFVYFQRTTSRTVNLYVDKTFPVIEGERIDFTCVVTGTPRSVHFESSFLDNEIASWITQNDSCIYFQTPNRTFFDASCDRPSLTFSMTILRASYSYHQHNVTCEARYSGTNTDVSEGFITVEVNVPLVAVDMEIKENITLQENEEVNVTCSARSRPLPHFTWFVSGRQIHDTYTITTFDETVPSGTSTLTYTGNRTDNSERLYCVAESGEKHRESSGIFLSITYPPDIDVYPNGIPIEGNQQYNISCLILDSNPSVNNFRWYINSELVSEQTSNILTIGYLNRTDTNNYTCNATNGIGDPTIDFVFLDVLYKGSILMFTTTNTSMTEGQTYTAYVDVEGKPLPNVTWTRDKTDAILLTENDVTNSSLNMTSMCEDTGNYTVSVDNGLIQPDRRHFRLSVFCSPHKDQSTNNPDEISIEAGGMFTLETKIVAFPQPNITWYFRSNSSQTNRILISDNNVLISDISNDAIHLLTLTIEKTNSSHSGQYTLMVHNSIGQDNTSFTVNIIEAHSESSVKVEAIVAGVLGAVVFIILAACVVNCYRKMKRKEKQRKRSWRSSSKDIDDIIKENPIEDFGPIEPAYTSNTMYYKNQPSIQSIETDENTNKIYAKVIKQTTRQQPEVVIADSDANTSK</sequence>
<feature type="domain" description="Ig-like" evidence="8">
    <location>
        <begin position="325"/>
        <end position="410"/>
    </location>
</feature>
<dbReference type="Pfam" id="PF08205">
    <property type="entry name" value="C2-set_2"/>
    <property type="match status" value="1"/>
</dbReference>
<evidence type="ECO:0000313" key="10">
    <source>
        <dbReference type="Proteomes" id="UP000596742"/>
    </source>
</evidence>
<evidence type="ECO:0000256" key="2">
    <source>
        <dbReference type="ARBA" id="ARBA00023136"/>
    </source>
</evidence>
<feature type="domain" description="Ig-like" evidence="8">
    <location>
        <begin position="238"/>
        <end position="315"/>
    </location>
</feature>
<gene>
    <name evidence="9" type="ORF">MGAL_10B063124</name>
</gene>